<sequence>MKKYYIIIALITGIVFSSCQKQLEEKFNDPERTDQASIPAFFASMLNNEKVKPQYYNVRTFLIQQPGIFSQTNTFSNSNTSYQHNDGYLGSFWKEFYHTNRDNDRDITLNGAMALYRLMEKAYRENDASSMEQYDSFMQAGKIVLIWHAAQMVDMWGDIPYSEAGSLQTNDVINNAKFDNQVELYESFIADLTDAATYFSTAEATQAFTRYDIMLTGDTDRWRRFANSLKMRLLMRISFYDEPTAQQKVMEMLNNPTDYPLIDGDNSSTYSPATTDVLIHQLTDNVLTLNNALTEGREYSAPDYLLNTLMLPAEDPRIPILFDKFGDLVDNKFIPNKEYKAMPVTTTQAVQDRDWRLYSTWDTTTFLINAQLPGILMTASEVNYLKAEAEQRWGSADKAKTAYETGLRQSVTFYYYLHNTNTSREYPKEDNPSAEEVNAFIENPNVRLEGSATDKLAKIWIQKWAHFGFLQSPQAWSEYRRTKYPQLTFPTTGKLQGFSTPANRLVYPSVETAYNPHYSEVRAKDTRDTKIFWDVK</sequence>
<protein>
    <submittedName>
        <fullName evidence="1">SusD/RagB family nutrient-binding outer membrane lipoprotein</fullName>
    </submittedName>
</protein>
<keyword evidence="1" id="KW-0449">Lipoprotein</keyword>
<evidence type="ECO:0000313" key="2">
    <source>
        <dbReference type="Proteomes" id="UP000606494"/>
    </source>
</evidence>
<keyword evidence="2" id="KW-1185">Reference proteome</keyword>
<evidence type="ECO:0000313" key="1">
    <source>
        <dbReference type="EMBL" id="MBD1424819.1"/>
    </source>
</evidence>
<dbReference type="RefSeq" id="WP_190307923.1">
    <property type="nucleotide sequence ID" value="NZ_JACNYK010000001.1"/>
</dbReference>
<comment type="caution">
    <text evidence="1">The sequence shown here is derived from an EMBL/GenBank/DDBJ whole genome shotgun (WGS) entry which is preliminary data.</text>
</comment>
<dbReference type="Pfam" id="PF12771">
    <property type="entry name" value="SusD-like_2"/>
    <property type="match status" value="1"/>
</dbReference>
<dbReference type="EMBL" id="JACNYK010000001">
    <property type="protein sequence ID" value="MBD1424819.1"/>
    <property type="molecule type" value="Genomic_DNA"/>
</dbReference>
<proteinExistence type="predicted"/>
<dbReference type="PROSITE" id="PS51257">
    <property type="entry name" value="PROKAR_LIPOPROTEIN"/>
    <property type="match status" value="1"/>
</dbReference>
<dbReference type="SUPFAM" id="SSF48452">
    <property type="entry name" value="TPR-like"/>
    <property type="match status" value="1"/>
</dbReference>
<gene>
    <name evidence="1" type="ORF">H8B17_04415</name>
</gene>
<dbReference type="Gene3D" id="1.25.40.390">
    <property type="match status" value="1"/>
</dbReference>
<dbReference type="InterPro" id="IPR011990">
    <property type="entry name" value="TPR-like_helical_dom_sf"/>
</dbReference>
<reference evidence="1 2" key="1">
    <citation type="submission" date="2020-08" db="EMBL/GenBank/DDBJ databases">
        <title>Sphingobacterium sp. DN00404 isolated from aquaculture water.</title>
        <authorList>
            <person name="Zhang M."/>
        </authorList>
    </citation>
    <scope>NUCLEOTIDE SEQUENCE [LARGE SCALE GENOMIC DNA]</scope>
    <source>
        <strain evidence="1 2">KCTC 32294</strain>
    </source>
</reference>
<dbReference type="InterPro" id="IPR041662">
    <property type="entry name" value="SusD-like_2"/>
</dbReference>
<organism evidence="1 2">
    <name type="scientific">Sphingobacterium arenae</name>
    <dbReference type="NCBI Taxonomy" id="1280598"/>
    <lineage>
        <taxon>Bacteria</taxon>
        <taxon>Pseudomonadati</taxon>
        <taxon>Bacteroidota</taxon>
        <taxon>Sphingobacteriia</taxon>
        <taxon>Sphingobacteriales</taxon>
        <taxon>Sphingobacteriaceae</taxon>
        <taxon>Sphingobacterium</taxon>
    </lineage>
</organism>
<name>A0ABR7Y0I9_9SPHI</name>
<accession>A0ABR7Y0I9</accession>
<dbReference type="Proteomes" id="UP000606494">
    <property type="component" value="Unassembled WGS sequence"/>
</dbReference>